<keyword evidence="3" id="KW-0804">Transcription</keyword>
<evidence type="ECO:0000256" key="3">
    <source>
        <dbReference type="ARBA" id="ARBA00023163"/>
    </source>
</evidence>
<dbReference type="EMBL" id="WMIB01000015">
    <property type="protein sequence ID" value="MTH54587.1"/>
    <property type="molecule type" value="Genomic_DNA"/>
</dbReference>
<dbReference type="PANTHER" id="PTHR43280">
    <property type="entry name" value="ARAC-FAMILY TRANSCRIPTIONAL REGULATOR"/>
    <property type="match status" value="1"/>
</dbReference>
<evidence type="ECO:0000313" key="8">
    <source>
        <dbReference type="Proteomes" id="UP000434639"/>
    </source>
</evidence>
<feature type="domain" description="Response regulatory" evidence="6">
    <location>
        <begin position="2"/>
        <end position="119"/>
    </location>
</feature>
<dbReference type="AlphaFoldDB" id="A0A7X2S6K6"/>
<dbReference type="Pfam" id="PF00072">
    <property type="entry name" value="Response_reg"/>
    <property type="match status" value="1"/>
</dbReference>
<dbReference type="SMART" id="SM00448">
    <property type="entry name" value="REC"/>
    <property type="match status" value="1"/>
</dbReference>
<dbReference type="GO" id="GO:0000160">
    <property type="term" value="P:phosphorelay signal transduction system"/>
    <property type="evidence" value="ECO:0007669"/>
    <property type="project" value="InterPro"/>
</dbReference>
<evidence type="ECO:0000313" key="7">
    <source>
        <dbReference type="EMBL" id="MTH54587.1"/>
    </source>
</evidence>
<dbReference type="InterPro" id="IPR009057">
    <property type="entry name" value="Homeodomain-like_sf"/>
</dbReference>
<reference evidence="7 8" key="1">
    <citation type="journal article" date="2017" name="Int. J. Syst. Evol. Microbiol.">
        <title>Bacillus mangrovi sp. nov., isolated from a sediment sample from a mangrove forest.</title>
        <authorList>
            <person name="Gupta V."/>
            <person name="Singh P.K."/>
            <person name="Korpole S."/>
            <person name="Tanuku N.R.S."/>
            <person name="Pinnaka A.K."/>
        </authorList>
    </citation>
    <scope>NUCLEOTIDE SEQUENCE [LARGE SCALE GENOMIC DNA]</scope>
    <source>
        <strain evidence="7 8">KCTC 33872</strain>
    </source>
</reference>
<dbReference type="PROSITE" id="PS00041">
    <property type="entry name" value="HTH_ARAC_FAMILY_1"/>
    <property type="match status" value="1"/>
</dbReference>
<evidence type="ECO:0000256" key="2">
    <source>
        <dbReference type="ARBA" id="ARBA00023125"/>
    </source>
</evidence>
<evidence type="ECO:0000256" key="1">
    <source>
        <dbReference type="ARBA" id="ARBA00023015"/>
    </source>
</evidence>
<gene>
    <name evidence="7" type="ORF">GKZ89_14380</name>
</gene>
<keyword evidence="2" id="KW-0238">DNA-binding</keyword>
<dbReference type="CDD" id="cd17536">
    <property type="entry name" value="REC_YesN-like"/>
    <property type="match status" value="1"/>
</dbReference>
<dbReference type="PANTHER" id="PTHR43280:SF2">
    <property type="entry name" value="HTH-TYPE TRANSCRIPTIONAL REGULATOR EXSA"/>
    <property type="match status" value="1"/>
</dbReference>
<dbReference type="InterPro" id="IPR001789">
    <property type="entry name" value="Sig_transdc_resp-reg_receiver"/>
</dbReference>
<dbReference type="PROSITE" id="PS50110">
    <property type="entry name" value="RESPONSE_REGULATORY"/>
    <property type="match status" value="1"/>
</dbReference>
<dbReference type="PROSITE" id="PS01124">
    <property type="entry name" value="HTH_ARAC_FAMILY_2"/>
    <property type="match status" value="1"/>
</dbReference>
<dbReference type="InterPro" id="IPR018060">
    <property type="entry name" value="HTH_AraC"/>
</dbReference>
<proteinExistence type="predicted"/>
<evidence type="ECO:0000259" key="5">
    <source>
        <dbReference type="PROSITE" id="PS01124"/>
    </source>
</evidence>
<dbReference type="GO" id="GO:0003700">
    <property type="term" value="F:DNA-binding transcription factor activity"/>
    <property type="evidence" value="ECO:0007669"/>
    <property type="project" value="InterPro"/>
</dbReference>
<dbReference type="PRINTS" id="PR00032">
    <property type="entry name" value="HTHARAC"/>
</dbReference>
<feature type="domain" description="HTH araC/xylS-type" evidence="5">
    <location>
        <begin position="367"/>
        <end position="465"/>
    </location>
</feature>
<organism evidence="7 8">
    <name type="scientific">Metabacillus mangrovi</name>
    <dbReference type="NCBI Taxonomy" id="1491830"/>
    <lineage>
        <taxon>Bacteria</taxon>
        <taxon>Bacillati</taxon>
        <taxon>Bacillota</taxon>
        <taxon>Bacilli</taxon>
        <taxon>Bacillales</taxon>
        <taxon>Bacillaceae</taxon>
        <taxon>Metabacillus</taxon>
    </lineage>
</organism>
<comment type="caution">
    <text evidence="7">The sequence shown here is derived from an EMBL/GenBank/DDBJ whole genome shotgun (WGS) entry which is preliminary data.</text>
</comment>
<dbReference type="Proteomes" id="UP000434639">
    <property type="component" value="Unassembled WGS sequence"/>
</dbReference>
<name>A0A7X2S6K6_9BACI</name>
<dbReference type="SMART" id="SM00342">
    <property type="entry name" value="HTH_ARAC"/>
    <property type="match status" value="1"/>
</dbReference>
<dbReference type="SUPFAM" id="SSF52172">
    <property type="entry name" value="CheY-like"/>
    <property type="match status" value="1"/>
</dbReference>
<dbReference type="Gene3D" id="3.40.50.2300">
    <property type="match status" value="1"/>
</dbReference>
<evidence type="ECO:0000259" key="6">
    <source>
        <dbReference type="PROSITE" id="PS50110"/>
    </source>
</evidence>
<protein>
    <submittedName>
        <fullName evidence="7">Response regulator</fullName>
    </submittedName>
</protein>
<dbReference type="InterPro" id="IPR020449">
    <property type="entry name" value="Tscrpt_reg_AraC-type_HTH"/>
</dbReference>
<dbReference type="InterPro" id="IPR011006">
    <property type="entry name" value="CheY-like_superfamily"/>
</dbReference>
<dbReference type="OrthoDB" id="9794370at2"/>
<dbReference type="SUPFAM" id="SSF46689">
    <property type="entry name" value="Homeodomain-like"/>
    <property type="match status" value="2"/>
</dbReference>
<keyword evidence="8" id="KW-1185">Reference proteome</keyword>
<accession>A0A7X2S6K6</accession>
<evidence type="ECO:0000256" key="4">
    <source>
        <dbReference type="PROSITE-ProRule" id="PRU00169"/>
    </source>
</evidence>
<dbReference type="Pfam" id="PF12833">
    <property type="entry name" value="HTH_18"/>
    <property type="match status" value="1"/>
</dbReference>
<dbReference type="GO" id="GO:0043565">
    <property type="term" value="F:sequence-specific DNA binding"/>
    <property type="evidence" value="ECO:0007669"/>
    <property type="project" value="InterPro"/>
</dbReference>
<sequence length="468" mass="53085">MRLVIVDDEMIERKAMRKFVEESMTGFEVAGEAANGRLAVEMAAELKPDLMLMDIKMPGMNGLEAIRKIREIQPDIRFIMVSAYDSFDYAKEAMKEGVKEYILKPGKKEETIEALYRLKKEIEGERSAAAGKEEAANLMKQHLAEKSAQNQLSQQELEHFQQLFPNAKGGFFLVLSGCTAAELQPLLERHASMPYVFYPKSENRFAVLLLSENQEESAVRTEALRLARTITLAVKESRAGVGYPAGTLAKLGKSYQEAYRAWESITPGAAAYRFFRESAVPPAGEDQEKLRLSILNGNTEEALLLYSRLSEDPLLIKEWLSAAKYDLEKRGIDVQHISVLNADDLKETIRMLCEKVQWTQSEQEVAARAIQYMKARFTEPITLEETAEQTKLSPTYFTKVFKEQTGQTFIDYLTSLRMERAKELLANQDLSLKQIAYAAGYRDPNYFSRVFRKVTGQSPKQYRKKGAG</sequence>
<keyword evidence="4" id="KW-0597">Phosphoprotein</keyword>
<keyword evidence="1" id="KW-0805">Transcription regulation</keyword>
<dbReference type="InterPro" id="IPR018062">
    <property type="entry name" value="HTH_AraC-typ_CS"/>
</dbReference>
<feature type="modified residue" description="4-aspartylphosphate" evidence="4">
    <location>
        <position position="54"/>
    </location>
</feature>
<dbReference type="Gene3D" id="1.10.10.60">
    <property type="entry name" value="Homeodomain-like"/>
    <property type="match status" value="2"/>
</dbReference>
<dbReference type="RefSeq" id="WP_155113095.1">
    <property type="nucleotide sequence ID" value="NZ_WMIB01000015.1"/>
</dbReference>